<keyword evidence="4" id="KW-1185">Reference proteome</keyword>
<feature type="region of interest" description="Disordered" evidence="1">
    <location>
        <begin position="171"/>
        <end position="193"/>
    </location>
</feature>
<dbReference type="Pfam" id="PF07978">
    <property type="entry name" value="NIPSNAP"/>
    <property type="match status" value="1"/>
</dbReference>
<evidence type="ECO:0000259" key="2">
    <source>
        <dbReference type="Pfam" id="PF07978"/>
    </source>
</evidence>
<dbReference type="InterPro" id="IPR012577">
    <property type="entry name" value="NIPSNAP"/>
</dbReference>
<dbReference type="EMBL" id="JBDZYD010000016">
    <property type="protein sequence ID" value="MEQ0564765.1"/>
    <property type="molecule type" value="Genomic_DNA"/>
</dbReference>
<dbReference type="SUPFAM" id="SSF54909">
    <property type="entry name" value="Dimeric alpha+beta barrel"/>
    <property type="match status" value="1"/>
</dbReference>
<proteinExistence type="predicted"/>
<evidence type="ECO:0000256" key="1">
    <source>
        <dbReference type="SAM" id="MobiDB-lite"/>
    </source>
</evidence>
<evidence type="ECO:0000313" key="3">
    <source>
        <dbReference type="EMBL" id="MEQ0564765.1"/>
    </source>
</evidence>
<comment type="caution">
    <text evidence="3">The sequence shown here is derived from an EMBL/GenBank/DDBJ whole genome shotgun (WGS) entry which is preliminary data.</text>
</comment>
<name>A0ABV0LR42_9PSEU</name>
<gene>
    <name evidence="3" type="ORF">ABJI51_37295</name>
</gene>
<reference evidence="3 4" key="1">
    <citation type="submission" date="2024-05" db="EMBL/GenBank/DDBJ databases">
        <authorList>
            <person name="Zhao H."/>
            <person name="Xu Y."/>
            <person name="Lin S."/>
            <person name="Spain J.C."/>
            <person name="Zhou N.-Y."/>
        </authorList>
    </citation>
    <scope>NUCLEOTIDE SEQUENCE [LARGE SCALE GENOMIC DNA]</scope>
    <source>
        <strain evidence="3 4">NEAU-NG30</strain>
    </source>
</reference>
<dbReference type="Gene3D" id="3.30.70.100">
    <property type="match status" value="1"/>
</dbReference>
<dbReference type="InterPro" id="IPR011008">
    <property type="entry name" value="Dimeric_a/b-barrel"/>
</dbReference>
<evidence type="ECO:0000313" key="4">
    <source>
        <dbReference type="Proteomes" id="UP001440984"/>
    </source>
</evidence>
<dbReference type="Proteomes" id="UP001440984">
    <property type="component" value="Unassembled WGS sequence"/>
</dbReference>
<accession>A0ABV0LR42</accession>
<protein>
    <submittedName>
        <fullName evidence="3">NIPSNAP family protein</fullName>
    </submittedName>
</protein>
<feature type="domain" description="NIPSNAP" evidence="2">
    <location>
        <begin position="11"/>
        <end position="104"/>
    </location>
</feature>
<organism evidence="3 4">
    <name type="scientific">Amycolatopsis melonis</name>
    <dbReference type="NCBI Taxonomy" id="3156488"/>
    <lineage>
        <taxon>Bacteria</taxon>
        <taxon>Bacillati</taxon>
        <taxon>Actinomycetota</taxon>
        <taxon>Actinomycetes</taxon>
        <taxon>Pseudonocardiales</taxon>
        <taxon>Pseudonocardiaceae</taxon>
        <taxon>Amycolatopsis</taxon>
    </lineage>
</organism>
<sequence length="193" mass="21197">MTFTDFETVLELRRYTLHPGRRDELIELFEREFVEPQEAAGAHLFGLFRSRAAPDHFVWLRGFRSMESRKAALEEFYFGPVWKEHRDAANATMLDSDDVLLLRPLRRGLATPPPGTGLHVTISPRFGGPTTVGLRGVRNRAVGEHVPAAAGAHRRPVVGVVQPRAVGDVPGTGGDCTVTDPLNGVRPTRPGTA</sequence>